<dbReference type="EMBL" id="MZNU01000104">
    <property type="protein sequence ID" value="OWP04473.1"/>
    <property type="molecule type" value="Genomic_DNA"/>
</dbReference>
<dbReference type="InParanoid" id="A0A218ZA58"/>
<dbReference type="AlphaFoldDB" id="A0A218ZA58"/>
<dbReference type="Proteomes" id="UP000242519">
    <property type="component" value="Unassembled WGS sequence"/>
</dbReference>
<feature type="transmembrane region" description="Helical" evidence="1">
    <location>
        <begin position="22"/>
        <end position="42"/>
    </location>
</feature>
<gene>
    <name evidence="2" type="ORF">B2J93_3103</name>
</gene>
<evidence type="ECO:0000313" key="3">
    <source>
        <dbReference type="Proteomes" id="UP000242519"/>
    </source>
</evidence>
<comment type="caution">
    <text evidence="2">The sequence shown here is derived from an EMBL/GenBank/DDBJ whole genome shotgun (WGS) entry which is preliminary data.</text>
</comment>
<feature type="transmembrane region" description="Helical" evidence="1">
    <location>
        <begin position="49"/>
        <end position="70"/>
    </location>
</feature>
<reference evidence="2 3" key="1">
    <citation type="submission" date="2017-04" db="EMBL/GenBank/DDBJ databases">
        <title>Draft genome sequence of Marssonina coronaria NL1: causal agent of apple blotch.</title>
        <authorList>
            <person name="Cheng Q."/>
        </authorList>
    </citation>
    <scope>NUCLEOTIDE SEQUENCE [LARGE SCALE GENOMIC DNA]</scope>
    <source>
        <strain evidence="2 3">NL1</strain>
    </source>
</reference>
<protein>
    <submittedName>
        <fullName evidence="2">Uncharacterized protein</fullName>
    </submittedName>
</protein>
<sequence>MVRSAGGPSLGRLGGLQNSDPFAFIAAAAPIPFTFTIAAAAIVSPFISLALIITAPIFAAAFAAFAPIAFATPPAFASAIASIFASRPLAEGVLVGLF</sequence>
<name>A0A218ZA58_9HELO</name>
<proteinExistence type="predicted"/>
<accession>A0A218ZA58</accession>
<keyword evidence="1" id="KW-1133">Transmembrane helix</keyword>
<evidence type="ECO:0000313" key="2">
    <source>
        <dbReference type="EMBL" id="OWP04473.1"/>
    </source>
</evidence>
<keyword evidence="1" id="KW-0812">Transmembrane</keyword>
<evidence type="ECO:0000256" key="1">
    <source>
        <dbReference type="SAM" id="Phobius"/>
    </source>
</evidence>
<keyword evidence="1" id="KW-0472">Membrane</keyword>
<organism evidence="2 3">
    <name type="scientific">Diplocarpon coronariae</name>
    <dbReference type="NCBI Taxonomy" id="2795749"/>
    <lineage>
        <taxon>Eukaryota</taxon>
        <taxon>Fungi</taxon>
        <taxon>Dikarya</taxon>
        <taxon>Ascomycota</taxon>
        <taxon>Pezizomycotina</taxon>
        <taxon>Leotiomycetes</taxon>
        <taxon>Helotiales</taxon>
        <taxon>Drepanopezizaceae</taxon>
        <taxon>Diplocarpon</taxon>
    </lineage>
</organism>
<keyword evidence="3" id="KW-1185">Reference proteome</keyword>